<sequence>MVEMTEPGNASERQMLTNEGLKPQLGVGKSYKLHASDAEPGDTSMTPPEKAEVAAGLVYLIVTLVLSLYYLSLLSPSMSNDLWWAQFNSSGAQSYLIDTFNAQLNLGVNGSLDLTSTIYGVPKDYSQFYTPIALSPLYPRMIIEAKSTNLAEMMAVIKAFPSSERIVTQCCWIDWKRRWEVAHTDGRQKRCYQRYTDNAVVGVWHSIQHDNGNALRKSTEGQQWLASTPYAFVSVNSELALWQQNGFTRCQLQITNGYTWGVAETFMIRNAFGATQTISTKRMAYQSRGGQWTTLAMFWGHWNDFTYANTKGYSYVRSGPANQHFTAPCNYSNYVANPAAYACVLCDPAWNPKPSTCKPDFEIFLTLPNTTSFQIVHQNFGPLNSIDMYYTLQPTSLVHLYTQFQSIVAQRIQTDAAFATAVFAIPSLPTDPVPPSWIQPAYMYMGGDPTCTGRQPTSYVQSSFSFFVSCTSLERQQILLTQFNTLFALWVTSLASVSTACNVCPTQKSSCDAVMGPALVAAKMLAQSNPPPTSLIQAAYNDIAALGVSYIQMAINAMDKSTRFLRQLALGGDAVAQWDLFGWIYVYEWAESSREVNSFEGDVNIIRLISNKYSPVIMQAQPLEVPKSACQYLWVISVVVSTVLVIVGALISFYSLLLRGRIVGRNLFKFNRVVGAVWLGRPLLVVRGMTAIILLSTSPISFQSQNGYSQFQFTPRTFFQSMLVAGEATWIIYVLNDFFTSFKSQCATHFAPISTWIGWIIMVIIDASSPFLMTMTLTPQCTVDLVGKKLVCTSGEVDIGSVNRATTLVFIQVICVVLVFVANKIWTSLRPTTSALLNGHLLISGTASAFVHKSALTNGSWILDRAACAMCGLITFSKSIFDIKLWVLVSDAETRKPGIKWDMKVFESPDLNRPLRESTSEKHSREKSANHADKPVKPVSRVVSLIGLVYMSSTIFGSITYLTLTTTNMANDFWWANYNATREHAYMGRLYNTQLLIRPQAGSVTVTDTKFMDDANYTTSLPTAVAVNMKPLYASQIMGTDALDMATTIHGLRVMDACLAPWIATQYCWLDFGKKWEMANTAIRQIRCGTNFSTNAAVYLESVLRNVQWPRLRSCWGTSIDTALGNPLNRLPNGPAWWSAVQSVTTSEADELAYWQSSGVTSFATDWQNYKTIGIIDSFGIQNAFGLTYSQSRRADKYENVLGLCK</sequence>
<dbReference type="Proteomes" id="UP000481153">
    <property type="component" value="Unassembled WGS sequence"/>
</dbReference>
<evidence type="ECO:0000313" key="4">
    <source>
        <dbReference type="Proteomes" id="UP000481153"/>
    </source>
</evidence>
<reference evidence="3 4" key="1">
    <citation type="submission" date="2019-07" db="EMBL/GenBank/DDBJ databases">
        <title>Genomics analysis of Aphanomyces spp. identifies a new class of oomycete effector associated with host adaptation.</title>
        <authorList>
            <person name="Gaulin E."/>
        </authorList>
    </citation>
    <scope>NUCLEOTIDE SEQUENCE [LARGE SCALE GENOMIC DNA]</scope>
    <source>
        <strain evidence="3 4">ATCC 201684</strain>
    </source>
</reference>
<feature type="transmembrane region" description="Helical" evidence="2">
    <location>
        <begin position="805"/>
        <end position="822"/>
    </location>
</feature>
<feature type="transmembrane region" description="Helical" evidence="2">
    <location>
        <begin position="717"/>
        <end position="735"/>
    </location>
</feature>
<feature type="transmembrane region" description="Helical" evidence="2">
    <location>
        <begin position="632"/>
        <end position="657"/>
    </location>
</feature>
<evidence type="ECO:0000256" key="1">
    <source>
        <dbReference type="SAM" id="MobiDB-lite"/>
    </source>
</evidence>
<feature type="transmembrane region" description="Helical" evidence="2">
    <location>
        <begin position="53"/>
        <end position="71"/>
    </location>
</feature>
<keyword evidence="4" id="KW-1185">Reference proteome</keyword>
<gene>
    <name evidence="3" type="ORF">Ae201684_013269</name>
</gene>
<feature type="region of interest" description="Disordered" evidence="1">
    <location>
        <begin position="913"/>
        <end position="934"/>
    </location>
</feature>
<feature type="transmembrane region" description="Helical" evidence="2">
    <location>
        <begin position="678"/>
        <end position="697"/>
    </location>
</feature>
<proteinExistence type="predicted"/>
<organism evidence="3 4">
    <name type="scientific">Aphanomyces euteiches</name>
    <dbReference type="NCBI Taxonomy" id="100861"/>
    <lineage>
        <taxon>Eukaryota</taxon>
        <taxon>Sar</taxon>
        <taxon>Stramenopiles</taxon>
        <taxon>Oomycota</taxon>
        <taxon>Saprolegniomycetes</taxon>
        <taxon>Saprolegniales</taxon>
        <taxon>Verrucalvaceae</taxon>
        <taxon>Aphanomyces</taxon>
    </lineage>
</organism>
<feature type="transmembrane region" description="Helical" evidence="2">
    <location>
        <begin position="747"/>
        <end position="765"/>
    </location>
</feature>
<evidence type="ECO:0000256" key="2">
    <source>
        <dbReference type="SAM" id="Phobius"/>
    </source>
</evidence>
<dbReference type="EMBL" id="VJMJ01000170">
    <property type="protein sequence ID" value="KAF0728968.1"/>
    <property type="molecule type" value="Genomic_DNA"/>
</dbReference>
<keyword evidence="2" id="KW-0812">Transmembrane</keyword>
<keyword evidence="2" id="KW-0472">Membrane</keyword>
<feature type="transmembrane region" description="Helical" evidence="2">
    <location>
        <begin position="942"/>
        <end position="964"/>
    </location>
</feature>
<keyword evidence="2" id="KW-1133">Transmembrane helix</keyword>
<dbReference type="AlphaFoldDB" id="A0A6G0WNN0"/>
<name>A0A6G0WNN0_9STRA</name>
<comment type="caution">
    <text evidence="3">The sequence shown here is derived from an EMBL/GenBank/DDBJ whole genome shotgun (WGS) entry which is preliminary data.</text>
</comment>
<dbReference type="VEuPathDB" id="FungiDB:AeMF1_015701"/>
<evidence type="ECO:0000313" key="3">
    <source>
        <dbReference type="EMBL" id="KAF0728968.1"/>
    </source>
</evidence>
<accession>A0A6G0WNN0</accession>
<protein>
    <submittedName>
        <fullName evidence="3">Uncharacterized protein</fullName>
    </submittedName>
</protein>